<dbReference type="SMART" id="SM00086">
    <property type="entry name" value="PAC"/>
    <property type="match status" value="2"/>
</dbReference>
<protein>
    <submittedName>
        <fullName evidence="8">PAS domain S-box protein</fullName>
    </submittedName>
</protein>
<gene>
    <name evidence="8" type="ORF">OS889_14905</name>
</gene>
<keyword evidence="9" id="KW-1185">Reference proteome</keyword>
<dbReference type="Gene3D" id="3.30.450.40">
    <property type="match status" value="1"/>
</dbReference>
<dbReference type="InterPro" id="IPR035965">
    <property type="entry name" value="PAS-like_dom_sf"/>
</dbReference>
<dbReference type="PROSITE" id="PS50113">
    <property type="entry name" value="PAC"/>
    <property type="match status" value="2"/>
</dbReference>
<reference evidence="8 9" key="1">
    <citation type="submission" date="2024-08" db="EMBL/GenBank/DDBJ databases">
        <title>Halobellus sp. MBLA0158 whole genome sequence.</title>
        <authorList>
            <person name="Hwang C.Y."/>
            <person name="Cho E.-S."/>
            <person name="Seo M.-J."/>
        </authorList>
    </citation>
    <scope>NUCLEOTIDE SEQUENCE [LARGE SCALE GENOMIC DNA]</scope>
    <source>
        <strain evidence="8 9">MBLA0158</strain>
    </source>
</reference>
<keyword evidence="2" id="KW-0288">FMN</keyword>
<dbReference type="RefSeq" id="WP_372391099.1">
    <property type="nucleotide sequence ID" value="NZ_JBGNYA010000001.1"/>
</dbReference>
<dbReference type="Pfam" id="PF13185">
    <property type="entry name" value="GAF_2"/>
    <property type="match status" value="1"/>
</dbReference>
<dbReference type="PANTHER" id="PTHR47429:SF2">
    <property type="entry name" value="PROTEIN TWIN LOV 1"/>
    <property type="match status" value="1"/>
</dbReference>
<dbReference type="NCBIfam" id="TIGR00229">
    <property type="entry name" value="sensory_box"/>
    <property type="match status" value="2"/>
</dbReference>
<dbReference type="PROSITE" id="PS50109">
    <property type="entry name" value="HIS_KIN"/>
    <property type="match status" value="1"/>
</dbReference>
<dbReference type="AlphaFoldDB" id="A0ABD5MEH3"/>
<dbReference type="Gene3D" id="3.30.565.10">
    <property type="entry name" value="Histidine kinase-like ATPase, C-terminal domain"/>
    <property type="match status" value="1"/>
</dbReference>
<accession>A0ABD5MEH3</accession>
<dbReference type="InterPro" id="IPR003594">
    <property type="entry name" value="HATPase_dom"/>
</dbReference>
<dbReference type="EMBL" id="JBGNYA010000001">
    <property type="protein sequence ID" value="MFA1612283.1"/>
    <property type="molecule type" value="Genomic_DNA"/>
</dbReference>
<dbReference type="CDD" id="cd00130">
    <property type="entry name" value="PAS"/>
    <property type="match status" value="2"/>
</dbReference>
<evidence type="ECO:0000313" key="9">
    <source>
        <dbReference type="Proteomes" id="UP001570511"/>
    </source>
</evidence>
<evidence type="ECO:0000256" key="3">
    <source>
        <dbReference type="ARBA" id="ARBA00022991"/>
    </source>
</evidence>
<feature type="domain" description="PAS" evidence="6">
    <location>
        <begin position="295"/>
        <end position="344"/>
    </location>
</feature>
<feature type="region of interest" description="Disordered" evidence="4">
    <location>
        <begin position="638"/>
        <end position="657"/>
    </location>
</feature>
<dbReference type="InterPro" id="IPR000014">
    <property type="entry name" value="PAS"/>
</dbReference>
<organism evidence="8 9">
    <name type="scientific">Halobellus rubicundus</name>
    <dbReference type="NCBI Taxonomy" id="2996466"/>
    <lineage>
        <taxon>Archaea</taxon>
        <taxon>Methanobacteriati</taxon>
        <taxon>Methanobacteriota</taxon>
        <taxon>Stenosarchaea group</taxon>
        <taxon>Halobacteria</taxon>
        <taxon>Halobacteriales</taxon>
        <taxon>Haloferacaceae</taxon>
        <taxon>Halobellus</taxon>
    </lineage>
</organism>
<dbReference type="InterPro" id="IPR003018">
    <property type="entry name" value="GAF"/>
</dbReference>
<proteinExistence type="predicted"/>
<dbReference type="Gene3D" id="3.30.450.20">
    <property type="entry name" value="PAS domain"/>
    <property type="match status" value="2"/>
</dbReference>
<evidence type="ECO:0000259" key="7">
    <source>
        <dbReference type="PROSITE" id="PS50113"/>
    </source>
</evidence>
<feature type="domain" description="Histidine kinase" evidence="5">
    <location>
        <begin position="427"/>
        <end position="640"/>
    </location>
</feature>
<dbReference type="PROSITE" id="PS50112">
    <property type="entry name" value="PAS"/>
    <property type="match status" value="2"/>
</dbReference>
<comment type="caution">
    <text evidence="8">The sequence shown here is derived from an EMBL/GenBank/DDBJ whole genome shotgun (WGS) entry which is preliminary data.</text>
</comment>
<keyword evidence="3" id="KW-0157">Chromophore</keyword>
<dbReference type="SMART" id="SM00387">
    <property type="entry name" value="HATPase_c"/>
    <property type="match status" value="1"/>
</dbReference>
<dbReference type="SUPFAM" id="SSF55785">
    <property type="entry name" value="PYP-like sensor domain (PAS domain)"/>
    <property type="match status" value="2"/>
</dbReference>
<dbReference type="SMART" id="SM00065">
    <property type="entry name" value="GAF"/>
    <property type="match status" value="1"/>
</dbReference>
<dbReference type="PANTHER" id="PTHR47429">
    <property type="entry name" value="PROTEIN TWIN LOV 1"/>
    <property type="match status" value="1"/>
</dbReference>
<name>A0ABD5MEH3_9EURY</name>
<feature type="domain" description="PAC" evidence="7">
    <location>
        <begin position="369"/>
        <end position="423"/>
    </location>
</feature>
<dbReference type="SMART" id="SM00091">
    <property type="entry name" value="PAS"/>
    <property type="match status" value="2"/>
</dbReference>
<dbReference type="SUPFAM" id="SSF55874">
    <property type="entry name" value="ATPase domain of HSP90 chaperone/DNA topoisomerase II/histidine kinase"/>
    <property type="match status" value="1"/>
</dbReference>
<dbReference type="InterPro" id="IPR001610">
    <property type="entry name" value="PAC"/>
</dbReference>
<dbReference type="SUPFAM" id="SSF55781">
    <property type="entry name" value="GAF domain-like"/>
    <property type="match status" value="1"/>
</dbReference>
<evidence type="ECO:0000259" key="5">
    <source>
        <dbReference type="PROSITE" id="PS50109"/>
    </source>
</evidence>
<evidence type="ECO:0000259" key="6">
    <source>
        <dbReference type="PROSITE" id="PS50112"/>
    </source>
</evidence>
<dbReference type="Pfam" id="PF08448">
    <property type="entry name" value="PAS_4"/>
    <property type="match status" value="1"/>
</dbReference>
<evidence type="ECO:0000256" key="1">
    <source>
        <dbReference type="ARBA" id="ARBA00022630"/>
    </source>
</evidence>
<dbReference type="Pfam" id="PF13426">
    <property type="entry name" value="PAS_9"/>
    <property type="match status" value="1"/>
</dbReference>
<dbReference type="InterPro" id="IPR013656">
    <property type="entry name" value="PAS_4"/>
</dbReference>
<evidence type="ECO:0000256" key="4">
    <source>
        <dbReference type="SAM" id="MobiDB-lite"/>
    </source>
</evidence>
<feature type="domain" description="PAC" evidence="7">
    <location>
        <begin position="247"/>
        <end position="298"/>
    </location>
</feature>
<dbReference type="InterPro" id="IPR005467">
    <property type="entry name" value="His_kinase_dom"/>
</dbReference>
<dbReference type="InterPro" id="IPR036890">
    <property type="entry name" value="HATPase_C_sf"/>
</dbReference>
<dbReference type="InterPro" id="IPR029016">
    <property type="entry name" value="GAF-like_dom_sf"/>
</dbReference>
<feature type="domain" description="PAS" evidence="6">
    <location>
        <begin position="174"/>
        <end position="244"/>
    </location>
</feature>
<keyword evidence="1" id="KW-0285">Flavoprotein</keyword>
<dbReference type="Pfam" id="PF02518">
    <property type="entry name" value="HATPase_c"/>
    <property type="match status" value="1"/>
</dbReference>
<dbReference type="Proteomes" id="UP001570511">
    <property type="component" value="Unassembled WGS sequence"/>
</dbReference>
<evidence type="ECO:0000313" key="8">
    <source>
        <dbReference type="EMBL" id="MFA1612283.1"/>
    </source>
</evidence>
<sequence length="657" mass="72954">MDSASARERLYEVFVEATRDDEDPVTRALEIGVDYLDLPIGFFTRIDEGTQEIVRATGDHDRIRPGETCPLDRAYCRETIEREGTLAVQHASESPIDERAIEAFDLGTYIGSKVVVDGEVYGTVCFADHDERNAAFSETEELFLELLANLVGGFVERREYERSLQTRADHLEREKRRFEGIAENSFDIIFRVGPDGRFTYVSSAVERVLGYDPEALTDRPFIEFIAAADVESATAAYARVCEGERVERLELTFLDRTGERVIIEINATPIFDGPDVVGIQGVGRDITTRKARTRELRTKTRAMDEADVGITIADPSRSDLPIVYANEGFERITGYDAESIQGRNCRFLQGEATDGEKIERLAEAIEVEEPVQVELVNYRRDGTPFWNQVQLSPVFDEAGDLSHYLGIQKDVTARKRTATLIRLLNRVLRHNLRNDTTALAGWADVVRRGDAEEVAEAGRRIERISRGLMSVSEHARDLERHASRERDPARLDPATLLSRVAAAAREDHPRARIDVAVETDRGICAGAELRQALAELIENAIKHNPAERPAATVSIRDDGAWIEVVVADDGPGIDEMEAAVVSTGNETALQHSAGLGLWLINWIVTRYGGSFQIEATEGEKVRSDGEAAGTTATVRLPAIDDDASVEDAERGPTVLFR</sequence>
<evidence type="ECO:0000256" key="2">
    <source>
        <dbReference type="ARBA" id="ARBA00022643"/>
    </source>
</evidence>
<dbReference type="InterPro" id="IPR000700">
    <property type="entry name" value="PAS-assoc_C"/>
</dbReference>